<dbReference type="Gene3D" id="1.10.150.20">
    <property type="entry name" value="5' to 3' exonuclease, C-terminal subdomain"/>
    <property type="match status" value="1"/>
</dbReference>
<dbReference type="InterPro" id="IPR043502">
    <property type="entry name" value="DNA/RNA_pol_sf"/>
</dbReference>
<gene>
    <name evidence="3" type="ORF">H5P28_07475</name>
</gene>
<dbReference type="RefSeq" id="WP_185675083.1">
    <property type="nucleotide sequence ID" value="NZ_JACHVB010000020.1"/>
</dbReference>
<dbReference type="GO" id="GO:0003684">
    <property type="term" value="F:damaged DNA binding"/>
    <property type="evidence" value="ECO:0007669"/>
    <property type="project" value="InterPro"/>
</dbReference>
<sequence length="408" mass="46400">MPLRYVFVDLDSYFASCEQQLQPRLRGRPVGVVPSLNEGTCCIAASYEAKACGVKTGTGVREARFLCPQIELVESHPREYVEIHHRIKDAVERHLHVIEARSIDEMYGELPSHHRNETDARRIVEAIRADIAANVGASLTCSFGIGPNILLSKVASGMNKPSGTTFIHDHSWPECFSTLELRDWYGIGRNMERRLAAHGIRSIAQLYAASCRELRKIWGGIEGERLFAELRGAEVERPPTRRRHLSHSHILPPRKRTRSGAFAVINRLTQKAATRLRHEGYFAATLEMGVRYDFSTKWTAETHFFETQETAVFLKMLRKLWDSMPAGLGDPTQVWVVLGGLVDAEHDAPPLFADWRDERRLRLDQTMDALNRRYGTRCLYYAAAHKGRSEAPMRISFTHVPDLEVERD</sequence>
<evidence type="ECO:0000313" key="4">
    <source>
        <dbReference type="Proteomes" id="UP000546464"/>
    </source>
</evidence>
<dbReference type="InterPro" id="IPR050116">
    <property type="entry name" value="DNA_polymerase-Y"/>
</dbReference>
<dbReference type="GO" id="GO:0005829">
    <property type="term" value="C:cytosol"/>
    <property type="evidence" value="ECO:0007669"/>
    <property type="project" value="TreeGrafter"/>
</dbReference>
<dbReference type="PANTHER" id="PTHR11076">
    <property type="entry name" value="DNA REPAIR POLYMERASE UMUC / TRANSFERASE FAMILY MEMBER"/>
    <property type="match status" value="1"/>
</dbReference>
<dbReference type="Proteomes" id="UP000546464">
    <property type="component" value="Unassembled WGS sequence"/>
</dbReference>
<dbReference type="InterPro" id="IPR017961">
    <property type="entry name" value="DNA_pol_Y-fam_little_finger"/>
</dbReference>
<dbReference type="EMBL" id="JACHVB010000020">
    <property type="protein sequence ID" value="MBC2594101.1"/>
    <property type="molecule type" value="Genomic_DNA"/>
</dbReference>
<dbReference type="InterPro" id="IPR043128">
    <property type="entry name" value="Rev_trsase/Diguanyl_cyclase"/>
</dbReference>
<name>A0A842HFN7_9BACT</name>
<dbReference type="GO" id="GO:0042276">
    <property type="term" value="P:error-prone translesion synthesis"/>
    <property type="evidence" value="ECO:0007669"/>
    <property type="project" value="TreeGrafter"/>
</dbReference>
<dbReference type="Gene3D" id="3.40.1170.60">
    <property type="match status" value="1"/>
</dbReference>
<dbReference type="InterPro" id="IPR001126">
    <property type="entry name" value="UmuC"/>
</dbReference>
<dbReference type="SUPFAM" id="SSF56672">
    <property type="entry name" value="DNA/RNA polymerases"/>
    <property type="match status" value="1"/>
</dbReference>
<organism evidence="3 4">
    <name type="scientific">Ruficoccus amylovorans</name>
    <dbReference type="NCBI Taxonomy" id="1804625"/>
    <lineage>
        <taxon>Bacteria</taxon>
        <taxon>Pseudomonadati</taxon>
        <taxon>Verrucomicrobiota</taxon>
        <taxon>Opitutia</taxon>
        <taxon>Puniceicoccales</taxon>
        <taxon>Cerasicoccaceae</taxon>
        <taxon>Ruficoccus</taxon>
    </lineage>
</organism>
<comment type="caution">
    <text evidence="3">The sequence shown here is derived from an EMBL/GenBank/DDBJ whole genome shotgun (WGS) entry which is preliminary data.</text>
</comment>
<dbReference type="Pfam" id="PF11799">
    <property type="entry name" value="IMS_C"/>
    <property type="match status" value="1"/>
</dbReference>
<reference evidence="3 4" key="1">
    <citation type="submission" date="2020-07" db="EMBL/GenBank/DDBJ databases">
        <authorList>
            <person name="Feng X."/>
        </authorList>
    </citation>
    <scope>NUCLEOTIDE SEQUENCE [LARGE SCALE GENOMIC DNA]</scope>
    <source>
        <strain evidence="3 4">JCM31066</strain>
    </source>
</reference>
<protein>
    <submittedName>
        <fullName evidence="3">DNA polymerase</fullName>
    </submittedName>
</protein>
<comment type="similarity">
    <text evidence="1">Belongs to the DNA polymerase type-Y family.</text>
</comment>
<accession>A0A842HFN7</accession>
<evidence type="ECO:0000259" key="2">
    <source>
        <dbReference type="PROSITE" id="PS50173"/>
    </source>
</evidence>
<dbReference type="PROSITE" id="PS50173">
    <property type="entry name" value="UMUC"/>
    <property type="match status" value="1"/>
</dbReference>
<keyword evidence="4" id="KW-1185">Reference proteome</keyword>
<dbReference type="AlphaFoldDB" id="A0A842HFN7"/>
<evidence type="ECO:0000313" key="3">
    <source>
        <dbReference type="EMBL" id="MBC2594101.1"/>
    </source>
</evidence>
<dbReference type="Gene3D" id="3.30.70.270">
    <property type="match status" value="1"/>
</dbReference>
<feature type="domain" description="UmuC" evidence="2">
    <location>
        <begin position="5"/>
        <end position="188"/>
    </location>
</feature>
<dbReference type="Pfam" id="PF00817">
    <property type="entry name" value="IMS"/>
    <property type="match status" value="1"/>
</dbReference>
<evidence type="ECO:0000256" key="1">
    <source>
        <dbReference type="ARBA" id="ARBA00010945"/>
    </source>
</evidence>
<dbReference type="GO" id="GO:0009432">
    <property type="term" value="P:SOS response"/>
    <property type="evidence" value="ECO:0007669"/>
    <property type="project" value="TreeGrafter"/>
</dbReference>
<dbReference type="GO" id="GO:0006281">
    <property type="term" value="P:DNA repair"/>
    <property type="evidence" value="ECO:0007669"/>
    <property type="project" value="InterPro"/>
</dbReference>
<proteinExistence type="inferred from homology"/>
<dbReference type="PANTHER" id="PTHR11076:SF33">
    <property type="entry name" value="DNA POLYMERASE KAPPA"/>
    <property type="match status" value="1"/>
</dbReference>
<dbReference type="GO" id="GO:0003887">
    <property type="term" value="F:DNA-directed DNA polymerase activity"/>
    <property type="evidence" value="ECO:0007669"/>
    <property type="project" value="UniProtKB-KW"/>
</dbReference>